<dbReference type="PROSITE" id="PS50297">
    <property type="entry name" value="ANK_REP_REGION"/>
    <property type="match status" value="10"/>
</dbReference>
<accession>A0A1Q9CMU4</accession>
<dbReference type="Proteomes" id="UP000186817">
    <property type="component" value="Unassembled WGS sequence"/>
</dbReference>
<feature type="repeat" description="ANK" evidence="3">
    <location>
        <begin position="493"/>
        <end position="525"/>
    </location>
</feature>
<gene>
    <name evidence="5" type="primary">ANKRD50</name>
    <name evidence="5" type="ORF">AK812_SmicGene34895</name>
</gene>
<feature type="repeat" description="ANK" evidence="3">
    <location>
        <begin position="526"/>
        <end position="558"/>
    </location>
</feature>
<dbReference type="SMART" id="SM00248">
    <property type="entry name" value="ANK"/>
    <property type="match status" value="10"/>
</dbReference>
<dbReference type="CDD" id="cd17039">
    <property type="entry name" value="Ubl_ubiquitin_like"/>
    <property type="match status" value="1"/>
</dbReference>
<dbReference type="InterPro" id="IPR002110">
    <property type="entry name" value="Ankyrin_rpt"/>
</dbReference>
<dbReference type="SUPFAM" id="SSF48403">
    <property type="entry name" value="Ankyrin repeat"/>
    <property type="match status" value="1"/>
</dbReference>
<keyword evidence="6" id="KW-1185">Reference proteome</keyword>
<feature type="transmembrane region" description="Helical" evidence="4">
    <location>
        <begin position="1374"/>
        <end position="1396"/>
    </location>
</feature>
<dbReference type="Pfam" id="PF12796">
    <property type="entry name" value="Ank_2"/>
    <property type="match status" value="3"/>
</dbReference>
<evidence type="ECO:0000256" key="1">
    <source>
        <dbReference type="ARBA" id="ARBA00022737"/>
    </source>
</evidence>
<sequence length="1509" mass="165257">MFETQFFHLNRYSPANHVDGHFANFDVPLYQEYCTKQMNRFRYLEDSITSQKMDVETQVIYIDTAVQKSKTKMPDIKSLADLLLGSGDGRFIGEQIVYRCLMVAGPGTGKTWSSCQLMYHLSKDCSDAAPVDLWAGSREPVQFLAQYKDTNFRVAARPAGAPPGRIVKVPVLIFAQKLAGMIRGHQMNDKIYAEMPLSVILDGIDEASDVKGIMQDCAYLALRVSPRVRCAARDLVNFDAELRSDVPAYVDGDKKEYPLSGCGLQVRTCARKPLSDEQQKQIILLSGCERPESGRKLGTLLQDRSAQCLNCATYCSVAMLHVRMLSGEEVASILVEELTDVKALKQQLNRVHGFPTRFRQRLLLGSNPLADSAKLDSPMDLELVLLSHSAASQTQADELVTAAADGSTSEVEAILQQPANPDLVNVDGRSALMEASAEGHVDVLCLLLESAADKNLCDGHGLTPLMEAARYGNAESVRYLLDAGADKDAANNNGDTALMLASDAGHADIVRLLLAAGAEMESANHQCINALGNASDRGHAEVVRLLLDAGADMDSSPSGQDTALMIAAQEGCTEIVRLLLDEGAEKDSATSDGYTALMLASERGYPEIVRLLLYAGADKDSITNDGDTALILATLEGHTEIVQLLVESGTGTDPANDSVTALGKASDLGLGQIEAAMMIAAHGGHTEIVRLLLDAGAEKDSANDDGSTALMLASEAGHTDIARLLLRAGANKDSVANDGETALMLASDGGHTQIVQLLVEHQVKVQKNEFFENLLKFAEIRKEHDRIYFNEAFADPKVPNFVLVFGVPRDRGFMEHKLAAVNRFKKDDGSWDESKLQKCLSGEARKPQALWMVPNFDRLDPPPSSADLGTMVGQQRAVRELDARLEKNAPAKEVETFVKDFPPGPSLARKLYELAEKKAISTTSLWPQVVSVTDQLLAAAEHFKPIFEETVNALCQHVQDKLAEKAAKDRLEGKDAPEESTEYELILGPLKDPVRVHEKAVDDYADRFKAWVLLEHLAEANVVDVIRARLVCSRLSATDPSEQRSGKQMKTFLEMIAIGFPYEVDGQAVKLELARVKNKFSSKDSDPSRFRNVLLNLELSCGQISHFVELQVHHESPVLEMREGGREGGIFTQHDVDDALSTSPELLQRENGEVPFVKVLSDGEGAEFQFRWLEENGCGEDSLLKVFGIFSLAQSAWSWRASCEPGKRQIAVYRTIVEDWHLESIRGEIGLPSYDYLDTWKASTKGEGRYSSIFTFAKPANSGTVMLLGYAPEQELKLVFRALDHRRAVFIKAPNDGNSRPGCTSLLKMTAMGGNDMNKPTGDLNEAERGERAVAQGVPVIGPSPRIVGAPELAGPAPVFSLPSEWLVVLNYRMAVMCFAFINLLTIALNVAIAILNLADFPLEPRGGAWPLIVLGVIFMLGPICGLIGAKHLKRGFVTVYVGFSFLLCASQIAFAVLTFWLSAIFLTFAQAWFTKIAATFWYCLGTVPVEHRSQLLELKEEEVQMVYW</sequence>
<evidence type="ECO:0000313" key="5">
    <source>
        <dbReference type="EMBL" id="OLP84251.1"/>
    </source>
</evidence>
<dbReference type="OrthoDB" id="194358at2759"/>
<dbReference type="Pfam" id="PF13637">
    <property type="entry name" value="Ank_4"/>
    <property type="match status" value="1"/>
</dbReference>
<dbReference type="PROSITE" id="PS50088">
    <property type="entry name" value="ANK_REPEAT"/>
    <property type="match status" value="10"/>
</dbReference>
<dbReference type="Gene3D" id="1.25.40.20">
    <property type="entry name" value="Ankyrin repeat-containing domain"/>
    <property type="match status" value="4"/>
</dbReference>
<feature type="repeat" description="ANK" evidence="3">
    <location>
        <begin position="427"/>
        <end position="459"/>
    </location>
</feature>
<evidence type="ECO:0000256" key="4">
    <source>
        <dbReference type="SAM" id="Phobius"/>
    </source>
</evidence>
<feature type="transmembrane region" description="Helical" evidence="4">
    <location>
        <begin position="1408"/>
        <end position="1429"/>
    </location>
</feature>
<dbReference type="PANTHER" id="PTHR24173">
    <property type="entry name" value="ANKYRIN REPEAT CONTAINING"/>
    <property type="match status" value="1"/>
</dbReference>
<feature type="repeat" description="ANK" evidence="3">
    <location>
        <begin position="738"/>
        <end position="770"/>
    </location>
</feature>
<keyword evidence="1" id="KW-0677">Repeat</keyword>
<feature type="repeat" description="ANK" evidence="3">
    <location>
        <begin position="625"/>
        <end position="657"/>
    </location>
</feature>
<evidence type="ECO:0000256" key="2">
    <source>
        <dbReference type="ARBA" id="ARBA00023043"/>
    </source>
</evidence>
<dbReference type="InterPro" id="IPR036770">
    <property type="entry name" value="Ankyrin_rpt-contain_sf"/>
</dbReference>
<feature type="transmembrane region" description="Helical" evidence="4">
    <location>
        <begin position="1441"/>
        <end position="1467"/>
    </location>
</feature>
<reference evidence="5 6" key="1">
    <citation type="submission" date="2016-02" db="EMBL/GenBank/DDBJ databases">
        <title>Genome analysis of coral dinoflagellate symbionts highlights evolutionary adaptations to a symbiotic lifestyle.</title>
        <authorList>
            <person name="Aranda M."/>
            <person name="Li Y."/>
            <person name="Liew Y.J."/>
            <person name="Baumgarten S."/>
            <person name="Simakov O."/>
            <person name="Wilson M."/>
            <person name="Piel J."/>
            <person name="Ashoor H."/>
            <person name="Bougouffa S."/>
            <person name="Bajic V.B."/>
            <person name="Ryu T."/>
            <person name="Ravasi T."/>
            <person name="Bayer T."/>
            <person name="Micklem G."/>
            <person name="Kim H."/>
            <person name="Bhak J."/>
            <person name="Lajeunesse T.C."/>
            <person name="Voolstra C.R."/>
        </authorList>
    </citation>
    <scope>NUCLEOTIDE SEQUENCE [LARGE SCALE GENOMIC DNA]</scope>
    <source>
        <strain evidence="5 6">CCMP2467</strain>
    </source>
</reference>
<feature type="repeat" description="ANK" evidence="3">
    <location>
        <begin position="559"/>
        <end position="591"/>
    </location>
</feature>
<feature type="repeat" description="ANK" evidence="3">
    <location>
        <begin position="705"/>
        <end position="737"/>
    </location>
</feature>
<dbReference type="PANTHER" id="PTHR24173:SF74">
    <property type="entry name" value="ANKYRIN REPEAT DOMAIN-CONTAINING PROTEIN 16"/>
    <property type="match status" value="1"/>
</dbReference>
<evidence type="ECO:0000313" key="6">
    <source>
        <dbReference type="Proteomes" id="UP000186817"/>
    </source>
</evidence>
<keyword evidence="2 3" id="KW-0040">ANK repeat</keyword>
<keyword evidence="4" id="KW-1133">Transmembrane helix</keyword>
<comment type="caution">
    <text evidence="5">The sequence shown here is derived from an EMBL/GenBank/DDBJ whole genome shotgun (WGS) entry which is preliminary data.</text>
</comment>
<feature type="repeat" description="ANK" evidence="3">
    <location>
        <begin position="672"/>
        <end position="704"/>
    </location>
</feature>
<feature type="repeat" description="ANK" evidence="3">
    <location>
        <begin position="460"/>
        <end position="492"/>
    </location>
</feature>
<protein>
    <submittedName>
        <fullName evidence="5">Ankyrin repeat domain-containing protein 50</fullName>
    </submittedName>
</protein>
<name>A0A1Q9CMU4_SYMMI</name>
<feature type="repeat" description="ANK" evidence="3">
    <location>
        <begin position="592"/>
        <end position="624"/>
    </location>
</feature>
<evidence type="ECO:0000256" key="3">
    <source>
        <dbReference type="PROSITE-ProRule" id="PRU00023"/>
    </source>
</evidence>
<organism evidence="5 6">
    <name type="scientific">Symbiodinium microadriaticum</name>
    <name type="common">Dinoflagellate</name>
    <name type="synonym">Zooxanthella microadriatica</name>
    <dbReference type="NCBI Taxonomy" id="2951"/>
    <lineage>
        <taxon>Eukaryota</taxon>
        <taxon>Sar</taxon>
        <taxon>Alveolata</taxon>
        <taxon>Dinophyceae</taxon>
        <taxon>Suessiales</taxon>
        <taxon>Symbiodiniaceae</taxon>
        <taxon>Symbiodinium</taxon>
    </lineage>
</organism>
<keyword evidence="4" id="KW-0812">Transmembrane</keyword>
<dbReference type="Pfam" id="PF00023">
    <property type="entry name" value="Ank"/>
    <property type="match status" value="1"/>
</dbReference>
<keyword evidence="4" id="KW-0472">Membrane</keyword>
<dbReference type="EMBL" id="LSRX01001055">
    <property type="protein sequence ID" value="OLP84251.1"/>
    <property type="molecule type" value="Genomic_DNA"/>
</dbReference>
<proteinExistence type="predicted"/>